<dbReference type="InterPro" id="IPR000719">
    <property type="entry name" value="Prot_kinase_dom"/>
</dbReference>
<feature type="domain" description="Protein kinase" evidence="2">
    <location>
        <begin position="283"/>
        <end position="631"/>
    </location>
</feature>
<dbReference type="PROSITE" id="PS50011">
    <property type="entry name" value="PROTEIN_KINASE_DOM"/>
    <property type="match status" value="1"/>
</dbReference>
<evidence type="ECO:0000256" key="1">
    <source>
        <dbReference type="ARBA" id="ARBA00009670"/>
    </source>
</evidence>
<dbReference type="PANTHER" id="PTHR10566">
    <property type="entry name" value="CHAPERONE-ACTIVITY OF BC1 COMPLEX CABC1 -RELATED"/>
    <property type="match status" value="1"/>
</dbReference>
<evidence type="ECO:0000313" key="3">
    <source>
        <dbReference type="EMBL" id="KCW65392.1"/>
    </source>
</evidence>
<dbReference type="eggNOG" id="KOG1235">
    <property type="taxonomic scope" value="Eukaryota"/>
</dbReference>
<sequence length="842" mass="93820">MATTAFALSPPPPSMPISALRSNSRALAARASASASAGKKRSRVRAFGDFSHFADAVKKDASFLRKRIGRGIEWANEALRIPLVAKTLDDVVWLRVLENPDAPPVEDCPWPRPCYPELSGLDLVMADLRALEAYMAYFYCLSRVWSRPLPEVYNVEDVNYYFSCRPHVVALRLLEVFFSFASATVKIRASGIASYLRLNSDKDNDGNISQYNFGLALKETMLNLGPTFIKVGQSLSTRPDIIGSEISKALSELHDQIPPFPRTVAMQTIKEEFGSPAQSIFSHISEDPVAAASFGQVYRGKTLDGLDVAIKVQRPNLRHVVVRDIYILRLALGLVQKIAKRKSDLRLYADELGKGLVGELDYTLEASNAAEFSETHSHFTFMRVPKVLEHLSRKRVLTMEWMVGESPTDLLEVSTSNAMVGGCAYSEEQIFDAKRRLLDLVSKGVESTLVQLLETGLLHADPHPGNLRYTSTGQIGFLDFGLLCQMERRHQLAMLASIVHIVNGDWASLIQALTEMDVVRPGTNLWRVTMDLEDALGEVEFTDGIPDVKFSRVLGKIWSVALKYHFRMPPYYTLVLRSLASFEGLAVAADPNFKTFQAAYPYVVRKLLTENTAATRKILHSVVFTKKKEFRWERLSLFLKVGVTRKSMQGSRALNDDASLDIIPNRNTSAFDVANLVLRLLPSKQGVVLRRLLMTADGASLIRAMVSKEGGFFRQQLCGIIAEILYHWMLGAIGSSTRVAQYNSRVKLASGTSNYELGPSSGRSTSIYDYQSIFRDRRLRVIFSKALRSAQSDPVLMLRFCWSSLVIFVTASALACHRAVVNLSEAYLGPLSFVPKRFAIST</sequence>
<accession>A0A059BGQ3</accession>
<dbReference type="KEGG" id="egr:104454207"/>
<dbReference type="OrthoDB" id="427480at2759"/>
<dbReference type="GO" id="GO:0005524">
    <property type="term" value="F:ATP binding"/>
    <property type="evidence" value="ECO:0007669"/>
    <property type="project" value="InterPro"/>
</dbReference>
<evidence type="ECO:0000259" key="2">
    <source>
        <dbReference type="PROSITE" id="PS50011"/>
    </source>
</evidence>
<dbReference type="OMA" id="LRFCWTS"/>
<comment type="similarity">
    <text evidence="1">Belongs to the protein kinase superfamily. ADCK protein kinase family.</text>
</comment>
<dbReference type="InterPro" id="IPR050154">
    <property type="entry name" value="UbiB_kinase"/>
</dbReference>
<organism evidence="3">
    <name type="scientific">Eucalyptus grandis</name>
    <name type="common">Flooded gum</name>
    <dbReference type="NCBI Taxonomy" id="71139"/>
    <lineage>
        <taxon>Eukaryota</taxon>
        <taxon>Viridiplantae</taxon>
        <taxon>Streptophyta</taxon>
        <taxon>Embryophyta</taxon>
        <taxon>Tracheophyta</taxon>
        <taxon>Spermatophyta</taxon>
        <taxon>Magnoliopsida</taxon>
        <taxon>eudicotyledons</taxon>
        <taxon>Gunneridae</taxon>
        <taxon>Pentapetalae</taxon>
        <taxon>rosids</taxon>
        <taxon>malvids</taxon>
        <taxon>Myrtales</taxon>
        <taxon>Myrtaceae</taxon>
        <taxon>Myrtoideae</taxon>
        <taxon>Eucalypteae</taxon>
        <taxon>Eucalyptus</taxon>
    </lineage>
</organism>
<dbReference type="InParanoid" id="A0A059BGQ3"/>
<dbReference type="Pfam" id="PF03109">
    <property type="entry name" value="ABC1"/>
    <property type="match status" value="1"/>
</dbReference>
<name>A0A059BGQ3_EUCGR</name>
<dbReference type="PANTHER" id="PTHR10566:SF123">
    <property type="entry name" value="PROTEIN KINASE SUPERFAMILY PROTEIN"/>
    <property type="match status" value="1"/>
</dbReference>
<dbReference type="InterPro" id="IPR011009">
    <property type="entry name" value="Kinase-like_dom_sf"/>
</dbReference>
<dbReference type="Gramene" id="KCW65392">
    <property type="protein sequence ID" value="KCW65392"/>
    <property type="gene ID" value="EUGRSUZ_G02820"/>
</dbReference>
<reference evidence="3" key="1">
    <citation type="submission" date="2013-07" db="EMBL/GenBank/DDBJ databases">
        <title>The genome of Eucalyptus grandis.</title>
        <authorList>
            <person name="Schmutz J."/>
            <person name="Hayes R."/>
            <person name="Myburg A."/>
            <person name="Tuskan G."/>
            <person name="Grattapaglia D."/>
            <person name="Rokhsar D.S."/>
        </authorList>
    </citation>
    <scope>NUCLEOTIDE SEQUENCE</scope>
    <source>
        <tissue evidence="3">Leaf extractions</tissue>
    </source>
</reference>
<protein>
    <recommendedName>
        <fullName evidence="2">Protein kinase domain-containing protein</fullName>
    </recommendedName>
</protein>
<dbReference type="FunCoup" id="A0A059BGQ3">
    <property type="interactions" value="1180"/>
</dbReference>
<dbReference type="EMBL" id="KK198759">
    <property type="protein sequence ID" value="KCW65392.1"/>
    <property type="molecule type" value="Genomic_DNA"/>
</dbReference>
<dbReference type="SUPFAM" id="SSF56112">
    <property type="entry name" value="Protein kinase-like (PK-like)"/>
    <property type="match status" value="1"/>
</dbReference>
<proteinExistence type="inferred from homology"/>
<dbReference type="CDD" id="cd05121">
    <property type="entry name" value="ABC1_ADCK3-like"/>
    <property type="match status" value="1"/>
</dbReference>
<dbReference type="STRING" id="71139.A0A059BGQ3"/>
<dbReference type="AlphaFoldDB" id="A0A059BGQ3"/>
<dbReference type="InterPro" id="IPR004147">
    <property type="entry name" value="ABC1_dom"/>
</dbReference>
<dbReference type="GO" id="GO:0004672">
    <property type="term" value="F:protein kinase activity"/>
    <property type="evidence" value="ECO:0000318"/>
    <property type="project" value="GO_Central"/>
</dbReference>
<gene>
    <name evidence="3" type="ORF">EUGRSUZ_G02820</name>
</gene>